<evidence type="ECO:0000313" key="1">
    <source>
        <dbReference type="EMBL" id="MEN2786812.1"/>
    </source>
</evidence>
<comment type="caution">
    <text evidence="1">The sequence shown here is derived from an EMBL/GenBank/DDBJ whole genome shotgun (WGS) entry which is preliminary data.</text>
</comment>
<name>A0ABU9XTF1_9SPHN</name>
<organism evidence="1 2">
    <name type="scientific">Sphingomonas qilianensis</name>
    <dbReference type="NCBI Taxonomy" id="1736690"/>
    <lineage>
        <taxon>Bacteria</taxon>
        <taxon>Pseudomonadati</taxon>
        <taxon>Pseudomonadota</taxon>
        <taxon>Alphaproteobacteria</taxon>
        <taxon>Sphingomonadales</taxon>
        <taxon>Sphingomonadaceae</taxon>
        <taxon>Sphingomonas</taxon>
    </lineage>
</organism>
<protein>
    <recommendedName>
        <fullName evidence="3">Bsr5794 protein</fullName>
    </recommendedName>
</protein>
<proteinExistence type="predicted"/>
<dbReference type="Proteomes" id="UP001404104">
    <property type="component" value="Unassembled WGS sequence"/>
</dbReference>
<accession>A0ABU9XTF1</accession>
<evidence type="ECO:0008006" key="3">
    <source>
        <dbReference type="Google" id="ProtNLM"/>
    </source>
</evidence>
<dbReference type="RefSeq" id="WP_345864726.1">
    <property type="nucleotide sequence ID" value="NZ_JBDIMF010000004.1"/>
</dbReference>
<evidence type="ECO:0000313" key="2">
    <source>
        <dbReference type="Proteomes" id="UP001404104"/>
    </source>
</evidence>
<dbReference type="EMBL" id="JBDIMF010000004">
    <property type="protein sequence ID" value="MEN2786812.1"/>
    <property type="molecule type" value="Genomic_DNA"/>
</dbReference>
<keyword evidence="2" id="KW-1185">Reference proteome</keyword>
<gene>
    <name evidence="1" type="ORF">ABC969_10315</name>
</gene>
<reference evidence="1 2" key="1">
    <citation type="submission" date="2024-05" db="EMBL/GenBank/DDBJ databases">
        <authorList>
            <person name="Liu Q."/>
            <person name="Xin Y.-H."/>
        </authorList>
    </citation>
    <scope>NUCLEOTIDE SEQUENCE [LARGE SCALE GENOMIC DNA]</scope>
    <source>
        <strain evidence="1 2">CGMCC 1.15349</strain>
    </source>
</reference>
<sequence>MADVDGTYETIVKSPLGDQKSTLTVKSDGTTFTGSNAGAMGSVDITDGTVDGNTIAWKMNMTVPMPMTLDCTATIDGDTITGSVGAGAFGSFPMSGTRVA</sequence>